<evidence type="ECO:0000256" key="6">
    <source>
        <dbReference type="ARBA" id="ARBA00022691"/>
    </source>
</evidence>
<evidence type="ECO:0000313" key="9">
    <source>
        <dbReference type="EMBL" id="KRZ27224.1"/>
    </source>
</evidence>
<dbReference type="Pfam" id="PF03587">
    <property type="entry name" value="EMG1"/>
    <property type="match status" value="2"/>
</dbReference>
<evidence type="ECO:0000256" key="8">
    <source>
        <dbReference type="ARBA" id="ARBA00022884"/>
    </source>
</evidence>
<gene>
    <name evidence="9" type="primary">Emg1</name>
    <name evidence="9" type="ORF">T4C_1714</name>
</gene>
<dbReference type="PANTHER" id="PTHR12636">
    <property type="entry name" value="NEP1/MRA1"/>
    <property type="match status" value="1"/>
</dbReference>
<organism evidence="9 10">
    <name type="scientific">Trichinella pseudospiralis</name>
    <name type="common">Parasitic roundworm</name>
    <dbReference type="NCBI Taxonomy" id="6337"/>
    <lineage>
        <taxon>Eukaryota</taxon>
        <taxon>Metazoa</taxon>
        <taxon>Ecdysozoa</taxon>
        <taxon>Nematoda</taxon>
        <taxon>Enoplea</taxon>
        <taxon>Dorylaimia</taxon>
        <taxon>Trichinellida</taxon>
        <taxon>Trichinellidae</taxon>
        <taxon>Trichinella</taxon>
    </lineage>
</organism>
<dbReference type="EMBL" id="JYDV01000169">
    <property type="protein sequence ID" value="KRZ27224.1"/>
    <property type="molecule type" value="Genomic_DNA"/>
</dbReference>
<sequence length="266" mass="29747">MANQPKRLKVRNDDPRKLFIILEDASLELAKVGKKVELLCSDKHRNFLSRRKDPLNYRPDITHQCLLMLLDSPLNKAGLLEIYIHTVKNVLIRVHPQTRIPRTFERFVGLMSKKLLSVNIKILICNVVTLPFCIKFCIFSLCLNLVQLLSKLSIRATGSPETLLKVIKNPVTNYLPVGCKVYATSFHAERLVNIREIVPQAEPVAIVIGALPHGSTLPEYSEEVLKISNYPLSAALTCAKVCTAFEENSKHLGQCLKLATGSPLSA</sequence>
<evidence type="ECO:0000256" key="5">
    <source>
        <dbReference type="ARBA" id="ARBA00022679"/>
    </source>
</evidence>
<evidence type="ECO:0000256" key="7">
    <source>
        <dbReference type="ARBA" id="ARBA00022730"/>
    </source>
</evidence>
<evidence type="ECO:0000256" key="2">
    <source>
        <dbReference type="ARBA" id="ARBA00022517"/>
    </source>
</evidence>
<dbReference type="GO" id="GO:0019843">
    <property type="term" value="F:rRNA binding"/>
    <property type="evidence" value="ECO:0007669"/>
    <property type="project" value="UniProtKB-KW"/>
</dbReference>
<evidence type="ECO:0000256" key="4">
    <source>
        <dbReference type="ARBA" id="ARBA00022603"/>
    </source>
</evidence>
<dbReference type="InterPro" id="IPR029028">
    <property type="entry name" value="Alpha/beta_knot_MTases"/>
</dbReference>
<protein>
    <submittedName>
        <fullName evidence="9">Ribosomal RNA small subunit methyltransferase NEP1</fullName>
    </submittedName>
</protein>
<dbReference type="PANTHER" id="PTHR12636:SF5">
    <property type="entry name" value="RIBOSOMAL RNA SMALL SUBUNIT METHYLTRANSFERASE NEP1"/>
    <property type="match status" value="1"/>
</dbReference>
<dbReference type="InterPro" id="IPR005304">
    <property type="entry name" value="Rbsml_bgen_MeTrfase_EMG1/NEP1"/>
</dbReference>
<keyword evidence="4 9" id="KW-0489">Methyltransferase</keyword>
<dbReference type="SUPFAM" id="SSF75217">
    <property type="entry name" value="alpha/beta knot"/>
    <property type="match status" value="1"/>
</dbReference>
<proteinExistence type="inferred from homology"/>
<keyword evidence="7" id="KW-0699">rRNA-binding</keyword>
<evidence type="ECO:0000313" key="10">
    <source>
        <dbReference type="Proteomes" id="UP000054826"/>
    </source>
</evidence>
<dbReference type="CDD" id="cd18088">
    <property type="entry name" value="Nep1-like"/>
    <property type="match status" value="1"/>
</dbReference>
<dbReference type="AlphaFoldDB" id="A0A0V1IX76"/>
<dbReference type="GO" id="GO:0032040">
    <property type="term" value="C:small-subunit processome"/>
    <property type="evidence" value="ECO:0007669"/>
    <property type="project" value="TreeGrafter"/>
</dbReference>
<keyword evidence="2" id="KW-0690">Ribosome biogenesis</keyword>
<evidence type="ECO:0000256" key="3">
    <source>
        <dbReference type="ARBA" id="ARBA00022552"/>
    </source>
</evidence>
<dbReference type="Gene3D" id="3.40.1280.10">
    <property type="match status" value="1"/>
</dbReference>
<comment type="similarity">
    <text evidence="1">Belongs to the class IV-like SAM-binding methyltransferase superfamily. RNA methyltransferase NEP1 family.</text>
</comment>
<keyword evidence="6" id="KW-0949">S-adenosyl-L-methionine</keyword>
<accession>A0A0V1IX76</accession>
<dbReference type="GO" id="GO:0070475">
    <property type="term" value="P:rRNA base methylation"/>
    <property type="evidence" value="ECO:0007669"/>
    <property type="project" value="InterPro"/>
</dbReference>
<keyword evidence="8" id="KW-0694">RNA-binding</keyword>
<reference evidence="9 10" key="1">
    <citation type="submission" date="2015-01" db="EMBL/GenBank/DDBJ databases">
        <title>Evolution of Trichinella species and genotypes.</title>
        <authorList>
            <person name="Korhonen P.K."/>
            <person name="Edoardo P."/>
            <person name="Giuseppe L.R."/>
            <person name="Gasser R.B."/>
        </authorList>
    </citation>
    <scope>NUCLEOTIDE SEQUENCE [LARGE SCALE GENOMIC DNA]</scope>
    <source>
        <strain evidence="9">ISS176</strain>
    </source>
</reference>
<dbReference type="GO" id="GO:0070037">
    <property type="term" value="F:rRNA (pseudouridine) methyltransferase activity"/>
    <property type="evidence" value="ECO:0007669"/>
    <property type="project" value="InterPro"/>
</dbReference>
<evidence type="ECO:0000256" key="1">
    <source>
        <dbReference type="ARBA" id="ARBA00008115"/>
    </source>
</evidence>
<dbReference type="InterPro" id="IPR029026">
    <property type="entry name" value="tRNA_m1G_MTases_N"/>
</dbReference>
<comment type="caution">
    <text evidence="9">The sequence shown here is derived from an EMBL/GenBank/DDBJ whole genome shotgun (WGS) entry which is preliminary data.</text>
</comment>
<dbReference type="Proteomes" id="UP000054826">
    <property type="component" value="Unassembled WGS sequence"/>
</dbReference>
<keyword evidence="5 9" id="KW-0808">Transferase</keyword>
<name>A0A0V1IX76_TRIPS</name>
<keyword evidence="3" id="KW-0698">rRNA processing</keyword>